<dbReference type="InterPro" id="IPR001699">
    <property type="entry name" value="TF_T-box"/>
</dbReference>
<dbReference type="InterPro" id="IPR036960">
    <property type="entry name" value="T-box_sf"/>
</dbReference>
<keyword evidence="4" id="KW-0804">Transcription</keyword>
<dbReference type="AlphaFoldDB" id="A0ABD0K1S0"/>
<feature type="compositionally biased region" description="Basic and acidic residues" evidence="7">
    <location>
        <begin position="198"/>
        <end position="213"/>
    </location>
</feature>
<dbReference type="Pfam" id="PF00907">
    <property type="entry name" value="T-box"/>
    <property type="match status" value="1"/>
</dbReference>
<evidence type="ECO:0000256" key="6">
    <source>
        <dbReference type="PROSITE-ProRule" id="PRU00201"/>
    </source>
</evidence>
<feature type="compositionally biased region" description="Basic and acidic residues" evidence="7">
    <location>
        <begin position="366"/>
        <end position="375"/>
    </location>
</feature>
<evidence type="ECO:0000313" key="9">
    <source>
        <dbReference type="EMBL" id="KAK7481189.1"/>
    </source>
</evidence>
<keyword evidence="5 6" id="KW-0539">Nucleus</keyword>
<accession>A0ABD0K1S0</accession>
<gene>
    <name evidence="9" type="ORF">BaRGS_00027449</name>
</gene>
<feature type="compositionally biased region" description="Basic and acidic residues" evidence="7">
    <location>
        <begin position="387"/>
        <end position="397"/>
    </location>
</feature>
<proteinExistence type="predicted"/>
<dbReference type="InterPro" id="IPR008967">
    <property type="entry name" value="p53-like_TF_DNA-bd_sf"/>
</dbReference>
<dbReference type="CDD" id="cd00182">
    <property type="entry name" value="T-box"/>
    <property type="match status" value="1"/>
</dbReference>
<dbReference type="PROSITE" id="PS50252">
    <property type="entry name" value="TBOX_3"/>
    <property type="match status" value="1"/>
</dbReference>
<dbReference type="InterPro" id="IPR046360">
    <property type="entry name" value="T-box_DNA-bd"/>
</dbReference>
<comment type="caution">
    <text evidence="9">The sequence shown here is derived from an EMBL/GenBank/DDBJ whole genome shotgun (WGS) entry which is preliminary data.</text>
</comment>
<dbReference type="GO" id="GO:0005634">
    <property type="term" value="C:nucleus"/>
    <property type="evidence" value="ECO:0007669"/>
    <property type="project" value="UniProtKB-SubCell"/>
</dbReference>
<dbReference type="SUPFAM" id="SSF49417">
    <property type="entry name" value="p53-like transcription factors"/>
    <property type="match status" value="1"/>
</dbReference>
<dbReference type="PANTHER" id="PTHR11267">
    <property type="entry name" value="T-BOX PROTEIN-RELATED"/>
    <property type="match status" value="1"/>
</dbReference>
<protein>
    <recommendedName>
        <fullName evidence="8">T-box domain-containing protein</fullName>
    </recommendedName>
</protein>
<organism evidence="9 10">
    <name type="scientific">Batillaria attramentaria</name>
    <dbReference type="NCBI Taxonomy" id="370345"/>
    <lineage>
        <taxon>Eukaryota</taxon>
        <taxon>Metazoa</taxon>
        <taxon>Spiralia</taxon>
        <taxon>Lophotrochozoa</taxon>
        <taxon>Mollusca</taxon>
        <taxon>Gastropoda</taxon>
        <taxon>Caenogastropoda</taxon>
        <taxon>Sorbeoconcha</taxon>
        <taxon>Cerithioidea</taxon>
        <taxon>Batillariidae</taxon>
        <taxon>Batillaria</taxon>
    </lineage>
</organism>
<evidence type="ECO:0000313" key="10">
    <source>
        <dbReference type="Proteomes" id="UP001519460"/>
    </source>
</evidence>
<feature type="compositionally biased region" description="Polar residues" evidence="7">
    <location>
        <begin position="270"/>
        <end position="288"/>
    </location>
</feature>
<dbReference type="InterPro" id="IPR018186">
    <property type="entry name" value="TF_T-box_CS"/>
</dbReference>
<dbReference type="SMART" id="SM00425">
    <property type="entry name" value="TBOX"/>
    <property type="match status" value="1"/>
</dbReference>
<evidence type="ECO:0000256" key="3">
    <source>
        <dbReference type="ARBA" id="ARBA00023125"/>
    </source>
</evidence>
<evidence type="ECO:0000256" key="4">
    <source>
        <dbReference type="ARBA" id="ARBA00023163"/>
    </source>
</evidence>
<feature type="compositionally biased region" description="Acidic residues" evidence="7">
    <location>
        <begin position="50"/>
        <end position="63"/>
    </location>
</feature>
<feature type="compositionally biased region" description="Basic and acidic residues" evidence="7">
    <location>
        <begin position="95"/>
        <end position="106"/>
    </location>
</feature>
<comment type="caution">
    <text evidence="6">Lacks conserved residue(s) required for the propagation of feature annotation.</text>
</comment>
<keyword evidence="2" id="KW-0805">Transcription regulation</keyword>
<reference evidence="9 10" key="1">
    <citation type="journal article" date="2023" name="Sci. Data">
        <title>Genome assembly of the Korean intertidal mud-creeper Batillaria attramentaria.</title>
        <authorList>
            <person name="Patra A.K."/>
            <person name="Ho P.T."/>
            <person name="Jun S."/>
            <person name="Lee S.J."/>
            <person name="Kim Y."/>
            <person name="Won Y.J."/>
        </authorList>
    </citation>
    <scope>NUCLEOTIDE SEQUENCE [LARGE SCALE GENOMIC DNA]</scope>
    <source>
        <strain evidence="9">Wonlab-2016</strain>
    </source>
</reference>
<sequence length="762" mass="84852">MDNKRKEGPLEMETSNGPGESPRGQTLKPAQDPAKLRSPLKNESVVGEESLAEDEDGVPEDMEEAPKLVGNLKASSATNPRASTVSLCSAQEGSPGDRRQTGHTDGADLEDHDGFDSTLGFRDLSKRNQVFNFLTGIIDHAALKTKLGASEDIHFNNHTRSGIAGIEFDTQERDQQVKSQQEEEIGTAFNIQESSTQQRKEGETGHHTRRGETGRPNVQYNIEEELKLKRKQRTVKKENEDEPKEFTDGSPSAVHRVTPDSPKSRFGRDQSGNTSRVQKKSPTVSPNEGETDEKSPRPRQYDLSAEQDDDKDESLLDSNSFVCWKNRKAFDSSVCPDRPHKVQKTDRHSSTVRETPPGFTWHRPHPHPDRTDGQLREGSPGVSSDLTEERESQVVPDTVREDCGLRQKVLHALRRPPPPGQSASGRVFGDSLDTAERHHSGRNIPIQYFHQMYNLKGGYSFDVHHALMGTASRAATEIPKGGEVRTNNDCFIWEAKGPRANRSVIDGRTLNRSPCEAEYAKESFSHVRGHHSASEVEGGSRNLRSDTDHVGADTGAVFRVSEECEDLSRTVDGVTITLHNTALWTAFAGIGTEMIINRGGRRMFPFVSISVSGLDPRAVYSIMLEVVPAAPRRYKFVNKAWMAVGVADAAIKNPPYVHPDSPSSGSFWLERRILFSRVKLTNNKDSREGNMLLHSMHKYVVQITIQQLQDSHGNIVDRPYTFRLDETAFIAVTAYQNDMVTQMKIHNNPFAKAFRDAGYSSV</sequence>
<dbReference type="PANTHER" id="PTHR11267:SF207">
    <property type="entry name" value="OVER COMPENSATING MALES, ISOFORM A"/>
    <property type="match status" value="1"/>
</dbReference>
<dbReference type="Proteomes" id="UP001519460">
    <property type="component" value="Unassembled WGS sequence"/>
</dbReference>
<comment type="subcellular location">
    <subcellularLocation>
        <location evidence="1 6">Nucleus</location>
    </subcellularLocation>
</comment>
<dbReference type="PRINTS" id="PR00937">
    <property type="entry name" value="TBOX"/>
</dbReference>
<keyword evidence="10" id="KW-1185">Reference proteome</keyword>
<dbReference type="Gene3D" id="2.60.40.820">
    <property type="entry name" value="Transcription factor, T-box"/>
    <property type="match status" value="1"/>
</dbReference>
<feature type="compositionally biased region" description="Basic and acidic residues" evidence="7">
    <location>
        <begin position="235"/>
        <end position="247"/>
    </location>
</feature>
<dbReference type="PROSITE" id="PS01264">
    <property type="entry name" value="TBOX_2"/>
    <property type="match status" value="1"/>
</dbReference>
<feature type="compositionally biased region" description="Basic and acidic residues" evidence="7">
    <location>
        <begin position="337"/>
        <end position="351"/>
    </location>
</feature>
<evidence type="ECO:0000256" key="7">
    <source>
        <dbReference type="SAM" id="MobiDB-lite"/>
    </source>
</evidence>
<feature type="compositionally biased region" description="Polar residues" evidence="7">
    <location>
        <begin position="73"/>
        <end position="92"/>
    </location>
</feature>
<evidence type="ECO:0000256" key="5">
    <source>
        <dbReference type="ARBA" id="ARBA00023242"/>
    </source>
</evidence>
<feature type="region of interest" description="Disordered" evidence="7">
    <location>
        <begin position="1"/>
        <end position="115"/>
    </location>
</feature>
<feature type="domain" description="T-box" evidence="8">
    <location>
        <begin position="578"/>
        <end position="756"/>
    </location>
</feature>
<feature type="region of interest" description="Disordered" evidence="7">
    <location>
        <begin position="332"/>
        <end position="397"/>
    </location>
</feature>
<name>A0ABD0K1S0_9CAEN</name>
<evidence type="ECO:0000256" key="1">
    <source>
        <dbReference type="ARBA" id="ARBA00004123"/>
    </source>
</evidence>
<feature type="region of interest" description="Disordered" evidence="7">
    <location>
        <begin position="172"/>
        <end position="317"/>
    </location>
</feature>
<dbReference type="EMBL" id="JACVVK020000265">
    <property type="protein sequence ID" value="KAK7481189.1"/>
    <property type="molecule type" value="Genomic_DNA"/>
</dbReference>
<evidence type="ECO:0000256" key="2">
    <source>
        <dbReference type="ARBA" id="ARBA00023015"/>
    </source>
</evidence>
<evidence type="ECO:0000259" key="8">
    <source>
        <dbReference type="PROSITE" id="PS50252"/>
    </source>
</evidence>
<dbReference type="GO" id="GO:0003677">
    <property type="term" value="F:DNA binding"/>
    <property type="evidence" value="ECO:0007669"/>
    <property type="project" value="UniProtKB-UniRule"/>
</dbReference>
<keyword evidence="3 6" id="KW-0238">DNA-binding</keyword>